<name>A0ABP8D231_9FLAO</name>
<evidence type="ECO:0000313" key="2">
    <source>
        <dbReference type="EMBL" id="GAA4246157.1"/>
    </source>
</evidence>
<feature type="chain" id="PRO_5047360081" description="Lipoprotein" evidence="1">
    <location>
        <begin position="26"/>
        <end position="216"/>
    </location>
</feature>
<keyword evidence="3" id="KW-1185">Reference proteome</keyword>
<gene>
    <name evidence="2" type="ORF">GCM10022292_31430</name>
</gene>
<dbReference type="RefSeq" id="WP_344715928.1">
    <property type="nucleotide sequence ID" value="NZ_BAABCB010000030.1"/>
</dbReference>
<organism evidence="2 3">
    <name type="scientific">Winogradskyella damuponensis</name>
    <dbReference type="NCBI Taxonomy" id="943939"/>
    <lineage>
        <taxon>Bacteria</taxon>
        <taxon>Pseudomonadati</taxon>
        <taxon>Bacteroidota</taxon>
        <taxon>Flavobacteriia</taxon>
        <taxon>Flavobacteriales</taxon>
        <taxon>Flavobacteriaceae</taxon>
        <taxon>Winogradskyella</taxon>
    </lineage>
</organism>
<dbReference type="PROSITE" id="PS51257">
    <property type="entry name" value="PROKAR_LIPOPROTEIN"/>
    <property type="match status" value="1"/>
</dbReference>
<protein>
    <recommendedName>
        <fullName evidence="4">Lipoprotein</fullName>
    </recommendedName>
</protein>
<accession>A0ABP8D231</accession>
<dbReference type="Proteomes" id="UP001501682">
    <property type="component" value="Unassembled WGS sequence"/>
</dbReference>
<reference evidence="3" key="1">
    <citation type="journal article" date="2019" name="Int. J. Syst. Evol. Microbiol.">
        <title>The Global Catalogue of Microorganisms (GCM) 10K type strain sequencing project: providing services to taxonomists for standard genome sequencing and annotation.</title>
        <authorList>
            <consortium name="The Broad Institute Genomics Platform"/>
            <consortium name="The Broad Institute Genome Sequencing Center for Infectious Disease"/>
            <person name="Wu L."/>
            <person name="Ma J."/>
        </authorList>
    </citation>
    <scope>NUCLEOTIDE SEQUENCE [LARGE SCALE GENOMIC DNA]</scope>
    <source>
        <strain evidence="3">JCM 17633</strain>
    </source>
</reference>
<comment type="caution">
    <text evidence="2">The sequence shown here is derived from an EMBL/GenBank/DDBJ whole genome shotgun (WGS) entry which is preliminary data.</text>
</comment>
<dbReference type="EMBL" id="BAABCB010000030">
    <property type="protein sequence ID" value="GAA4246157.1"/>
    <property type="molecule type" value="Genomic_DNA"/>
</dbReference>
<sequence>MRTSPNILKTLLPLMLMIVFMTSCKEDSKSSGTTKSKVVEEVLNEVTGKNENINDKYAELRKELGTKTPLTNEQLIEAFPKRLKNLSIDKSEEHKLEPKIIGSQNVAGHFGNDTIRIEILDAAGQKAVGAIIPLKMLELNTITSESNNTIRYSKKERNDLLTFGTDRDENTKADFQSELRFLYNNRFYVTVEGKAMDTNALWDAMGIENLQKFKNL</sequence>
<keyword evidence="1" id="KW-0732">Signal</keyword>
<feature type="signal peptide" evidence="1">
    <location>
        <begin position="1"/>
        <end position="25"/>
    </location>
</feature>
<proteinExistence type="predicted"/>
<evidence type="ECO:0008006" key="4">
    <source>
        <dbReference type="Google" id="ProtNLM"/>
    </source>
</evidence>
<evidence type="ECO:0000256" key="1">
    <source>
        <dbReference type="SAM" id="SignalP"/>
    </source>
</evidence>
<evidence type="ECO:0000313" key="3">
    <source>
        <dbReference type="Proteomes" id="UP001501682"/>
    </source>
</evidence>